<comment type="caution">
    <text evidence="1">The sequence shown here is derived from an EMBL/GenBank/DDBJ whole genome shotgun (WGS) entry which is preliminary data.</text>
</comment>
<protein>
    <submittedName>
        <fullName evidence="1">Uncharacterized protein</fullName>
    </submittedName>
</protein>
<sequence length="299" mass="32046">MVFFLNKSCVNCRCLGCSAVMSLSGLLLVVSAMRLCCTVLLCVSPHTLLPLFYFFALCFRRHTQPHTQDAHCSGFECSFCSACWQLRVAAVVSFRGHEEKRGEGVRSPSLFSCGCGAPCVTALSWAPCPIEGGMAGNFGAASWMDEGSLARVCCVVAAGFGHFPGAVEMSWGRWWWMSSPPAWWVAAGVVCLPCVDAVSWCVNCAAGPAALSSCCLLSLSCCIRGAPSLSLLLHSFPFRLTDQLTDSSDSTTGDHDCDGDDGDGAAPCGVRRVGPCALVLLLLLLRVRDSGWQSWTFIW</sequence>
<gene>
    <name evidence="1" type="ORF">ECC02_012040</name>
</gene>
<proteinExistence type="predicted"/>
<dbReference type="VEuPathDB" id="TriTrypDB:ECC02_012040"/>
<dbReference type="VEuPathDB" id="TriTrypDB:BCY84_06251"/>
<reference evidence="1 2" key="1">
    <citation type="journal article" date="2019" name="Genome Biol. Evol.">
        <title>Nanopore Sequencing Significantly Improves Genome Assembly of the Protozoan Parasite Trypanosoma cruzi.</title>
        <authorList>
            <person name="Diaz-Viraque F."/>
            <person name="Pita S."/>
            <person name="Greif G."/>
            <person name="de Souza R.C.M."/>
            <person name="Iraola G."/>
            <person name="Robello C."/>
        </authorList>
    </citation>
    <scope>NUCLEOTIDE SEQUENCE [LARGE SCALE GENOMIC DNA]</scope>
    <source>
        <strain evidence="1 2">Berenice</strain>
    </source>
</reference>
<dbReference type="AlphaFoldDB" id="A0A7J6XM37"/>
<evidence type="ECO:0000313" key="1">
    <source>
        <dbReference type="EMBL" id="KAF5215283.1"/>
    </source>
</evidence>
<accession>A0A7J6XM37</accession>
<dbReference type="Proteomes" id="UP000583944">
    <property type="component" value="Unassembled WGS sequence"/>
</dbReference>
<evidence type="ECO:0000313" key="2">
    <source>
        <dbReference type="Proteomes" id="UP000583944"/>
    </source>
</evidence>
<dbReference type="EMBL" id="JABDHM010000341">
    <property type="protein sequence ID" value="KAF5215283.1"/>
    <property type="molecule type" value="Genomic_DNA"/>
</dbReference>
<name>A0A7J6XM37_TRYCR</name>
<organism evidence="1 2">
    <name type="scientific">Trypanosoma cruzi</name>
    <dbReference type="NCBI Taxonomy" id="5693"/>
    <lineage>
        <taxon>Eukaryota</taxon>
        <taxon>Discoba</taxon>
        <taxon>Euglenozoa</taxon>
        <taxon>Kinetoplastea</taxon>
        <taxon>Metakinetoplastina</taxon>
        <taxon>Trypanosomatida</taxon>
        <taxon>Trypanosomatidae</taxon>
        <taxon>Trypanosoma</taxon>
        <taxon>Schizotrypanum</taxon>
    </lineage>
</organism>